<evidence type="ECO:0000313" key="14">
    <source>
        <dbReference type="EMBL" id="SVP90904.1"/>
    </source>
</evidence>
<dbReference type="SUPFAM" id="SSF56300">
    <property type="entry name" value="Metallo-dependent phosphatases"/>
    <property type="match status" value="1"/>
</dbReference>
<dbReference type="InterPro" id="IPR041816">
    <property type="entry name" value="Dbr1_N"/>
</dbReference>
<comment type="cofactor">
    <cofactor evidence="3">
        <name>Fe(2+)</name>
        <dbReference type="ChEBI" id="CHEBI:29033"/>
    </cofactor>
</comment>
<comment type="similarity">
    <text evidence="5">Belongs to the lariat debranching enzyme family.</text>
</comment>
<evidence type="ECO:0000256" key="4">
    <source>
        <dbReference type="ARBA" id="ARBA00004123"/>
    </source>
</evidence>
<dbReference type="SMART" id="SM01124">
    <property type="entry name" value="DBR1"/>
    <property type="match status" value="1"/>
</dbReference>
<evidence type="ECO:0000256" key="8">
    <source>
        <dbReference type="ARBA" id="ARBA00022801"/>
    </source>
</evidence>
<gene>
    <name evidence="14" type="ORF">TAT_000161500</name>
    <name evidence="15" type="ORF">TAV_000161700</name>
</gene>
<dbReference type="InterPro" id="IPR007708">
    <property type="entry name" value="DBR1_C"/>
</dbReference>
<evidence type="ECO:0000256" key="7">
    <source>
        <dbReference type="ARBA" id="ARBA00022723"/>
    </source>
</evidence>
<evidence type="ECO:0000259" key="13">
    <source>
        <dbReference type="SMART" id="SM01124"/>
    </source>
</evidence>
<evidence type="ECO:0000256" key="11">
    <source>
        <dbReference type="ARBA" id="ARBA00023211"/>
    </source>
</evidence>
<evidence type="ECO:0000256" key="2">
    <source>
        <dbReference type="ARBA" id="ARBA00001947"/>
    </source>
</evidence>
<dbReference type="GO" id="GO:0008419">
    <property type="term" value="F:RNA lariat debranching enzyme activity"/>
    <property type="evidence" value="ECO:0007669"/>
    <property type="project" value="TreeGrafter"/>
</dbReference>
<dbReference type="Pfam" id="PF05011">
    <property type="entry name" value="DBR1"/>
    <property type="match status" value="1"/>
</dbReference>
<dbReference type="InterPro" id="IPR029052">
    <property type="entry name" value="Metallo-depent_PP-like"/>
</dbReference>
<dbReference type="PANTHER" id="PTHR12849">
    <property type="entry name" value="RNA LARIAT DEBRANCHING ENZYME"/>
    <property type="match status" value="1"/>
</dbReference>
<dbReference type="PANTHER" id="PTHR12849:SF0">
    <property type="entry name" value="LARIAT DEBRANCHING ENZYME"/>
    <property type="match status" value="1"/>
</dbReference>
<evidence type="ECO:0000256" key="9">
    <source>
        <dbReference type="ARBA" id="ARBA00022833"/>
    </source>
</evidence>
<dbReference type="AlphaFoldDB" id="A0A3B0MMB4"/>
<evidence type="ECO:0000256" key="5">
    <source>
        <dbReference type="ARBA" id="ARBA00006045"/>
    </source>
</evidence>
<keyword evidence="11" id="KW-0464">Manganese</keyword>
<evidence type="ECO:0000313" key="15">
    <source>
        <dbReference type="EMBL" id="SVP91496.1"/>
    </source>
</evidence>
<protein>
    <submittedName>
        <fullName evidence="14">(Lariat) debranching enzyme (Dbr1 homologue), putative</fullName>
    </submittedName>
</protein>
<evidence type="ECO:0000256" key="12">
    <source>
        <dbReference type="ARBA" id="ARBA00023242"/>
    </source>
</evidence>
<reference evidence="14" key="1">
    <citation type="submission" date="2018-07" db="EMBL/GenBank/DDBJ databases">
        <authorList>
            <person name="Quirk P.G."/>
            <person name="Krulwich T.A."/>
        </authorList>
    </citation>
    <scope>NUCLEOTIDE SEQUENCE</scope>
    <source>
        <strain evidence="14">Anand</strain>
    </source>
</reference>
<feature type="domain" description="Lariat debranching enzyme C-terminal" evidence="13">
    <location>
        <begin position="248"/>
        <end position="389"/>
    </location>
</feature>
<dbReference type="GO" id="GO:0000398">
    <property type="term" value="P:mRNA splicing, via spliceosome"/>
    <property type="evidence" value="ECO:0007669"/>
    <property type="project" value="TreeGrafter"/>
</dbReference>
<dbReference type="CDD" id="cd00844">
    <property type="entry name" value="MPP_Dbr1_N"/>
    <property type="match status" value="1"/>
</dbReference>
<evidence type="ECO:0000256" key="6">
    <source>
        <dbReference type="ARBA" id="ARBA00022664"/>
    </source>
</evidence>
<evidence type="ECO:0000256" key="3">
    <source>
        <dbReference type="ARBA" id="ARBA00001954"/>
    </source>
</evidence>
<keyword evidence="7" id="KW-0479">Metal-binding</keyword>
<dbReference type="EMBL" id="UIVT01000002">
    <property type="protein sequence ID" value="SVP90904.1"/>
    <property type="molecule type" value="Genomic_DNA"/>
</dbReference>
<keyword evidence="9" id="KW-0862">Zinc</keyword>
<comment type="cofactor">
    <cofactor evidence="1">
        <name>Mn(2+)</name>
        <dbReference type="ChEBI" id="CHEBI:29035"/>
    </cofactor>
</comment>
<keyword evidence="6" id="KW-0507">mRNA processing</keyword>
<dbReference type="EMBL" id="UIVS01000002">
    <property type="protein sequence ID" value="SVP91496.1"/>
    <property type="molecule type" value="Genomic_DNA"/>
</dbReference>
<accession>A0A3B0MMB4</accession>
<evidence type="ECO:0000256" key="1">
    <source>
        <dbReference type="ARBA" id="ARBA00001936"/>
    </source>
</evidence>
<comment type="cofactor">
    <cofactor evidence="2">
        <name>Zn(2+)</name>
        <dbReference type="ChEBI" id="CHEBI:29105"/>
    </cofactor>
</comment>
<proteinExistence type="inferred from homology"/>
<dbReference type="Pfam" id="PF00149">
    <property type="entry name" value="Metallophos"/>
    <property type="match status" value="1"/>
</dbReference>
<evidence type="ECO:0000256" key="10">
    <source>
        <dbReference type="ARBA" id="ARBA00023004"/>
    </source>
</evidence>
<sequence>MNVSLVAVEGCCHGELDKIYERIKNFELENGTKVDILFCCGDFQAIRDESDLNELSCPQKYREYRDFRDYYSGVKLAPLLTVFIGGNHEAPDFLRNLYFGGWVAPNIYYLGHSGVLNFGGIRIGGISGIYNLNDYTKGILLLKQLFKGYFESKPYNEQTKRSSYHMREFDVKKLSLIKGKVDVFLSHDWPAGIENFGDLDQLLKIKPFFYEDIKNNTLGNPKTMELMGKLKPTLWFSAHLHVKYEAEYKHEDGSTTQFLALDKVLPYREFLRIIQLDPDNSSNKRKLESPVPVEVTPKLCYDREWCAILVANRDKMPLNQFSSVNPITLNEPLEKDFEFVDQRFNESGYETLTLDGNTFFVIPFKDDAHKEPESQREAFMSLLDLPTNNYFRPGTQDKMTVNFVE</sequence>
<dbReference type="InterPro" id="IPR004843">
    <property type="entry name" value="Calcineurin-like_PHP"/>
</dbReference>
<name>A0A3B0MMB4_THEAN</name>
<keyword evidence="12" id="KW-0539">Nucleus</keyword>
<keyword evidence="8" id="KW-0378">Hydrolase</keyword>
<dbReference type="Gene3D" id="3.60.21.10">
    <property type="match status" value="1"/>
</dbReference>
<organism evidence="14">
    <name type="scientific">Theileria annulata</name>
    <dbReference type="NCBI Taxonomy" id="5874"/>
    <lineage>
        <taxon>Eukaryota</taxon>
        <taxon>Sar</taxon>
        <taxon>Alveolata</taxon>
        <taxon>Apicomplexa</taxon>
        <taxon>Aconoidasida</taxon>
        <taxon>Piroplasmida</taxon>
        <taxon>Theileriidae</taxon>
        <taxon>Theileria</taxon>
    </lineage>
</organism>
<dbReference type="GO" id="GO:0046872">
    <property type="term" value="F:metal ion binding"/>
    <property type="evidence" value="ECO:0007669"/>
    <property type="project" value="UniProtKB-KW"/>
</dbReference>
<dbReference type="VEuPathDB" id="PiroplasmaDB:TA13790"/>
<comment type="subcellular location">
    <subcellularLocation>
        <location evidence="4">Nucleus</location>
    </subcellularLocation>
</comment>
<keyword evidence="10" id="KW-0408">Iron</keyword>
<dbReference type="GO" id="GO:0005634">
    <property type="term" value="C:nucleus"/>
    <property type="evidence" value="ECO:0007669"/>
    <property type="project" value="UniProtKB-SubCell"/>
</dbReference>